<dbReference type="AlphaFoldDB" id="A0A9P8PTB0"/>
<proteinExistence type="predicted"/>
<gene>
    <name evidence="1" type="ORF">WICPIJ_009012</name>
</gene>
<reference evidence="1" key="2">
    <citation type="submission" date="2021-01" db="EMBL/GenBank/DDBJ databases">
        <authorList>
            <person name="Schikora-Tamarit M.A."/>
        </authorList>
    </citation>
    <scope>NUCLEOTIDE SEQUENCE</scope>
    <source>
        <strain evidence="1">CBS2887</strain>
    </source>
</reference>
<keyword evidence="2" id="KW-1185">Reference proteome</keyword>
<accession>A0A9P8PTB0</accession>
<organism evidence="1 2">
    <name type="scientific">Wickerhamomyces pijperi</name>
    <name type="common">Yeast</name>
    <name type="synonym">Pichia pijperi</name>
    <dbReference type="NCBI Taxonomy" id="599730"/>
    <lineage>
        <taxon>Eukaryota</taxon>
        <taxon>Fungi</taxon>
        <taxon>Dikarya</taxon>
        <taxon>Ascomycota</taxon>
        <taxon>Saccharomycotina</taxon>
        <taxon>Saccharomycetes</taxon>
        <taxon>Phaffomycetales</taxon>
        <taxon>Wickerhamomycetaceae</taxon>
        <taxon>Wickerhamomyces</taxon>
    </lineage>
</organism>
<sequence>MDLVNLLDVFEMVRHVRGDDRVHLKDTGVQRRLAVTCICVVQEDWPMVCENVLENRRVVVFQSRETGIDLGDWRAVIVHELVREPRMSNVVPDRSHKEC</sequence>
<reference evidence="1" key="1">
    <citation type="journal article" date="2021" name="Open Biol.">
        <title>Shared evolutionary footprints suggest mitochondrial oxidative damage underlies multiple complex I losses in fungi.</title>
        <authorList>
            <person name="Schikora-Tamarit M.A."/>
            <person name="Marcet-Houben M."/>
            <person name="Nosek J."/>
            <person name="Gabaldon T."/>
        </authorList>
    </citation>
    <scope>NUCLEOTIDE SEQUENCE</scope>
    <source>
        <strain evidence="1">CBS2887</strain>
    </source>
</reference>
<name>A0A9P8PTB0_WICPI</name>
<evidence type="ECO:0000313" key="2">
    <source>
        <dbReference type="Proteomes" id="UP000774326"/>
    </source>
</evidence>
<dbReference type="Proteomes" id="UP000774326">
    <property type="component" value="Unassembled WGS sequence"/>
</dbReference>
<comment type="caution">
    <text evidence="1">The sequence shown here is derived from an EMBL/GenBank/DDBJ whole genome shotgun (WGS) entry which is preliminary data.</text>
</comment>
<dbReference type="EMBL" id="JAEUBG010005177">
    <property type="protein sequence ID" value="KAH3677260.1"/>
    <property type="molecule type" value="Genomic_DNA"/>
</dbReference>
<evidence type="ECO:0000313" key="1">
    <source>
        <dbReference type="EMBL" id="KAH3677260.1"/>
    </source>
</evidence>
<protein>
    <submittedName>
        <fullName evidence="1">Uncharacterized protein</fullName>
    </submittedName>
</protein>